<protein>
    <submittedName>
        <fullName evidence="1">Uncharacterized protein</fullName>
    </submittedName>
</protein>
<sequence>MCHVDVYLYTPLCKYVRWLDKDTGGQVT</sequence>
<name>A0A0E9VL54_ANGAN</name>
<reference evidence="1" key="2">
    <citation type="journal article" date="2015" name="Fish Shellfish Immunol.">
        <title>Early steps in the European eel (Anguilla anguilla)-Vibrio vulnificus interaction in the gills: Role of the RtxA13 toxin.</title>
        <authorList>
            <person name="Callol A."/>
            <person name="Pajuelo D."/>
            <person name="Ebbesson L."/>
            <person name="Teles M."/>
            <person name="MacKenzie S."/>
            <person name="Amaro C."/>
        </authorList>
    </citation>
    <scope>NUCLEOTIDE SEQUENCE</scope>
</reference>
<organism evidence="1">
    <name type="scientific">Anguilla anguilla</name>
    <name type="common">European freshwater eel</name>
    <name type="synonym">Muraena anguilla</name>
    <dbReference type="NCBI Taxonomy" id="7936"/>
    <lineage>
        <taxon>Eukaryota</taxon>
        <taxon>Metazoa</taxon>
        <taxon>Chordata</taxon>
        <taxon>Craniata</taxon>
        <taxon>Vertebrata</taxon>
        <taxon>Euteleostomi</taxon>
        <taxon>Actinopterygii</taxon>
        <taxon>Neopterygii</taxon>
        <taxon>Teleostei</taxon>
        <taxon>Anguilliformes</taxon>
        <taxon>Anguillidae</taxon>
        <taxon>Anguilla</taxon>
    </lineage>
</organism>
<accession>A0A0E9VL54</accession>
<dbReference type="AlphaFoldDB" id="A0A0E9VL54"/>
<dbReference type="EMBL" id="GBXM01029743">
    <property type="protein sequence ID" value="JAH78834.1"/>
    <property type="molecule type" value="Transcribed_RNA"/>
</dbReference>
<evidence type="ECO:0000313" key="1">
    <source>
        <dbReference type="EMBL" id="JAH78834.1"/>
    </source>
</evidence>
<reference evidence="1" key="1">
    <citation type="submission" date="2014-11" db="EMBL/GenBank/DDBJ databases">
        <authorList>
            <person name="Amaro Gonzalez C."/>
        </authorList>
    </citation>
    <scope>NUCLEOTIDE SEQUENCE</scope>
</reference>
<proteinExistence type="predicted"/>